<dbReference type="SMART" id="SM00252">
    <property type="entry name" value="SH2"/>
    <property type="match status" value="1"/>
</dbReference>
<keyword evidence="3" id="KW-0418">Kinase</keyword>
<feature type="domain" description="SH2" evidence="2">
    <location>
        <begin position="307"/>
        <end position="403"/>
    </location>
</feature>
<protein>
    <submittedName>
        <fullName evidence="3">Tyrosine-protein kinase Fyn</fullName>
    </submittedName>
</protein>
<dbReference type="PANTHER" id="PTHR15832">
    <property type="entry name" value="SHC (SRC HOMOLOGY DOMAIN C-TERMINAL) ADAPTOR HOMOLOG"/>
    <property type="match status" value="1"/>
</dbReference>
<dbReference type="EnsemblMetazoa" id="SSS_1821s_mrna">
    <property type="protein sequence ID" value="KAF7492662.1"/>
    <property type="gene ID" value="SSS_1821"/>
</dbReference>
<dbReference type="AlphaFoldDB" id="A0A834R9F1"/>
<gene>
    <name evidence="3" type="ORF">SSS_1821</name>
</gene>
<keyword evidence="1" id="KW-0727">SH2 domain</keyword>
<organism evidence="3">
    <name type="scientific">Sarcoptes scabiei</name>
    <name type="common">Itch mite</name>
    <name type="synonym">Acarus scabiei</name>
    <dbReference type="NCBI Taxonomy" id="52283"/>
    <lineage>
        <taxon>Eukaryota</taxon>
        <taxon>Metazoa</taxon>
        <taxon>Ecdysozoa</taxon>
        <taxon>Arthropoda</taxon>
        <taxon>Chelicerata</taxon>
        <taxon>Arachnida</taxon>
        <taxon>Acari</taxon>
        <taxon>Acariformes</taxon>
        <taxon>Sarcoptiformes</taxon>
        <taxon>Astigmata</taxon>
        <taxon>Psoroptidia</taxon>
        <taxon>Sarcoptoidea</taxon>
        <taxon>Sarcoptidae</taxon>
        <taxon>Sarcoptinae</taxon>
        <taxon>Sarcoptes</taxon>
    </lineage>
</organism>
<reference evidence="4" key="3">
    <citation type="submission" date="2022-06" db="UniProtKB">
        <authorList>
            <consortium name="EnsemblMetazoa"/>
        </authorList>
    </citation>
    <scope>IDENTIFICATION</scope>
</reference>
<dbReference type="PRINTS" id="PR00401">
    <property type="entry name" value="SH2DOMAIN"/>
</dbReference>
<dbReference type="SUPFAM" id="SSF55550">
    <property type="entry name" value="SH2 domain"/>
    <property type="match status" value="1"/>
</dbReference>
<dbReference type="CDD" id="cd00173">
    <property type="entry name" value="SH2"/>
    <property type="match status" value="1"/>
</dbReference>
<dbReference type="Gene3D" id="3.30.505.10">
    <property type="entry name" value="SH2 domain"/>
    <property type="match status" value="1"/>
</dbReference>
<name>A0A834R9F1_SARSC</name>
<dbReference type="EMBL" id="WVUK01000056">
    <property type="protein sequence ID" value="KAF7492662.1"/>
    <property type="molecule type" value="Genomic_DNA"/>
</dbReference>
<dbReference type="InterPro" id="IPR036860">
    <property type="entry name" value="SH2_dom_sf"/>
</dbReference>
<accession>A0A834R9F1</accession>
<sequence length="517" mass="58792">MGFLAQDRFTLNHLRGGGIKKNSTQSNALADNNINGASTKCLVNHIMQSFGNQSDPMVLSNKNNKSNIILNHFRSWQRSRKMKMIMMENSVGDGGVGRGTNNRIISNKSSSSDTSTIRNDNHYHHHYSLTSINKPINNLCYQSVPIDDRSNRNFENKMDRKISKKFSDYFPSVIQNKSILKQSSSNIRQINQSNLINRSGLNSYNSVPIVSFKNNGEEKIAIKVLNETDNHRLYSMNLTPKFDGQWISQSISSDSNCYVSIDSDEPESDLLLLSSTQSSTSPSSTSSTSFSCTAISSLKDSLIDENWYYGPIDRFEAVDLITNYPTGSFVVRKSSSSDGCFALTVRVPYDYNHSGVSHYLIQQTGDQKYKIKGFQKEFQTISSLIIHHSIMKEQLPCTLRLILHKFDPSIKNDSDQLNYNPTITSASLARSTLRLNQVYVYDTNRTNGKEMKYEKRCKQNFNENHGTNFRKSSSSSSQSYYLARKTDLDLERMVDIDIDPTYQRILENFRRAMAHYS</sequence>
<keyword evidence="5" id="KW-1185">Reference proteome</keyword>
<dbReference type="PANTHER" id="PTHR15832:SF2">
    <property type="entry name" value="SH2 DOMAIN-CONTAINING PROTEIN"/>
    <property type="match status" value="1"/>
</dbReference>
<reference evidence="5" key="1">
    <citation type="journal article" date="2020" name="PLoS Negl. Trop. Dis.">
        <title>High-quality nuclear genome for Sarcoptes scabiei-A critical resource for a neglected parasite.</title>
        <authorList>
            <person name="Korhonen P.K."/>
            <person name="Gasser R.B."/>
            <person name="Ma G."/>
            <person name="Wang T."/>
            <person name="Stroehlein A.J."/>
            <person name="Young N.D."/>
            <person name="Ang C.S."/>
            <person name="Fernando D.D."/>
            <person name="Lu H.C."/>
            <person name="Taylor S."/>
            <person name="Reynolds S.L."/>
            <person name="Mofiz E."/>
            <person name="Najaraj S.H."/>
            <person name="Gowda H."/>
            <person name="Madugundu A."/>
            <person name="Renuse S."/>
            <person name="Holt D."/>
            <person name="Pandey A."/>
            <person name="Papenfuss A.T."/>
            <person name="Fischer K."/>
        </authorList>
    </citation>
    <scope>NUCLEOTIDE SEQUENCE [LARGE SCALE GENOMIC DNA]</scope>
</reference>
<evidence type="ECO:0000259" key="2">
    <source>
        <dbReference type="PROSITE" id="PS50001"/>
    </source>
</evidence>
<reference evidence="3" key="2">
    <citation type="submission" date="2020-01" db="EMBL/GenBank/DDBJ databases">
        <authorList>
            <person name="Korhonen P.K.K."/>
            <person name="Guangxu M.G."/>
            <person name="Wang T.W."/>
            <person name="Stroehlein A.J.S."/>
            <person name="Young N.D."/>
            <person name="Ang C.-S.A."/>
            <person name="Fernando D.W.F."/>
            <person name="Lu H.L."/>
            <person name="Taylor S.T."/>
            <person name="Ehtesham M.E.M."/>
            <person name="Najaraj S.H.N."/>
            <person name="Harsha G.H.G."/>
            <person name="Madugundu A.M."/>
            <person name="Renuse S.R."/>
            <person name="Holt D.H."/>
            <person name="Pandey A.P."/>
            <person name="Papenfuss A.P."/>
            <person name="Gasser R.B.G."/>
            <person name="Fischer K.F."/>
        </authorList>
    </citation>
    <scope>NUCLEOTIDE SEQUENCE</scope>
    <source>
        <strain evidence="3">SSS_KF_BRIS2020</strain>
    </source>
</reference>
<dbReference type="OrthoDB" id="10013007at2759"/>
<keyword evidence="3" id="KW-0808">Transferase</keyword>
<dbReference type="InterPro" id="IPR000980">
    <property type="entry name" value="SH2"/>
</dbReference>
<dbReference type="OMA" id="IHHSIMK"/>
<evidence type="ECO:0000256" key="1">
    <source>
        <dbReference type="PROSITE-ProRule" id="PRU00191"/>
    </source>
</evidence>
<dbReference type="GO" id="GO:0016301">
    <property type="term" value="F:kinase activity"/>
    <property type="evidence" value="ECO:0007669"/>
    <property type="project" value="UniProtKB-KW"/>
</dbReference>
<evidence type="ECO:0000313" key="5">
    <source>
        <dbReference type="Proteomes" id="UP000070412"/>
    </source>
</evidence>
<dbReference type="Proteomes" id="UP000070412">
    <property type="component" value="Unassembled WGS sequence"/>
</dbReference>
<evidence type="ECO:0000313" key="4">
    <source>
        <dbReference type="EnsemblMetazoa" id="KAF7492662.1"/>
    </source>
</evidence>
<evidence type="ECO:0000313" key="3">
    <source>
        <dbReference type="EMBL" id="KAF7492662.1"/>
    </source>
</evidence>
<dbReference type="Pfam" id="PF00017">
    <property type="entry name" value="SH2"/>
    <property type="match status" value="1"/>
</dbReference>
<dbReference type="PROSITE" id="PS50001">
    <property type="entry name" value="SH2"/>
    <property type="match status" value="1"/>
</dbReference>
<proteinExistence type="predicted"/>